<dbReference type="EnsemblMetazoa" id="G6697.1">
    <property type="protein sequence ID" value="G6697.1:cds"/>
    <property type="gene ID" value="G6697"/>
</dbReference>
<evidence type="ECO:0000313" key="3">
    <source>
        <dbReference type="Proteomes" id="UP000005408"/>
    </source>
</evidence>
<evidence type="ECO:0000256" key="1">
    <source>
        <dbReference type="SAM" id="MobiDB-lite"/>
    </source>
</evidence>
<feature type="region of interest" description="Disordered" evidence="1">
    <location>
        <begin position="1"/>
        <end position="35"/>
    </location>
</feature>
<accession>A0A8W8NTI9</accession>
<feature type="region of interest" description="Disordered" evidence="1">
    <location>
        <begin position="140"/>
        <end position="168"/>
    </location>
</feature>
<name>A0A8W8NTI9_MAGGI</name>
<dbReference type="Proteomes" id="UP000005408">
    <property type="component" value="Unassembled WGS sequence"/>
</dbReference>
<keyword evidence="3" id="KW-1185">Reference proteome</keyword>
<evidence type="ECO:0000313" key="2">
    <source>
        <dbReference type="EnsemblMetazoa" id="G6697.1:cds"/>
    </source>
</evidence>
<organism evidence="2 3">
    <name type="scientific">Magallana gigas</name>
    <name type="common">Pacific oyster</name>
    <name type="synonym">Crassostrea gigas</name>
    <dbReference type="NCBI Taxonomy" id="29159"/>
    <lineage>
        <taxon>Eukaryota</taxon>
        <taxon>Metazoa</taxon>
        <taxon>Spiralia</taxon>
        <taxon>Lophotrochozoa</taxon>
        <taxon>Mollusca</taxon>
        <taxon>Bivalvia</taxon>
        <taxon>Autobranchia</taxon>
        <taxon>Pteriomorphia</taxon>
        <taxon>Ostreida</taxon>
        <taxon>Ostreoidea</taxon>
        <taxon>Ostreidae</taxon>
        <taxon>Magallana</taxon>
    </lineage>
</organism>
<feature type="compositionally biased region" description="Basic and acidic residues" evidence="1">
    <location>
        <begin position="151"/>
        <end position="161"/>
    </location>
</feature>
<protein>
    <submittedName>
        <fullName evidence="2">Uncharacterized protein</fullName>
    </submittedName>
</protein>
<proteinExistence type="predicted"/>
<feature type="compositionally biased region" description="Basic and acidic residues" evidence="1">
    <location>
        <begin position="1"/>
        <end position="24"/>
    </location>
</feature>
<dbReference type="AlphaFoldDB" id="A0A8W8NTI9"/>
<reference evidence="2" key="1">
    <citation type="submission" date="2022-08" db="UniProtKB">
        <authorList>
            <consortium name="EnsemblMetazoa"/>
        </authorList>
    </citation>
    <scope>IDENTIFICATION</scope>
    <source>
        <strain evidence="2">05x7-T-G4-1.051#20</strain>
    </source>
</reference>
<sequence>MQKPEVKDSSSVKRNTDSNKRNDSRVSSTTAMKVDQDSHESGLFVKAKIPLLIEPCAKFQDSGRALVARSVVNSSEKIPVRLMNVSGPSQTIFKNTVVGMTFPVKEIIMPETEGSVNHVMPGEREEIVLVKHMQRLHPGQDHCITPLESTEPEKSPTRRVEDEEDWQEDPGELLFEEEKDREAGRTYRKKTSPVLPGVKRRNTETSETVTIDLPTNKEIEIEEPSNSALVVQKAPLDDQHCSCCSKKSKKADAETQTDTNLKAGKSHQKIIRVTRKFQKDGETVERFEEDIWND</sequence>